<organism evidence="11 12">
    <name type="scientific">Steinernema glaseri</name>
    <dbReference type="NCBI Taxonomy" id="37863"/>
    <lineage>
        <taxon>Eukaryota</taxon>
        <taxon>Metazoa</taxon>
        <taxon>Ecdysozoa</taxon>
        <taxon>Nematoda</taxon>
        <taxon>Chromadorea</taxon>
        <taxon>Rhabditida</taxon>
        <taxon>Tylenchina</taxon>
        <taxon>Panagrolaimomorpha</taxon>
        <taxon>Strongyloidoidea</taxon>
        <taxon>Steinernematidae</taxon>
        <taxon>Steinernema</taxon>
    </lineage>
</organism>
<keyword evidence="8 9" id="KW-0576">Peroxisome</keyword>
<comment type="function">
    <text evidence="9">Plays a role in mitochondrial and peroxisomal fission. Promotes the recruitment and association of the fission mediator dynamin-related protein 1 (DNM1L) to the mitochondrial surface.</text>
</comment>
<dbReference type="InterPro" id="IPR039433">
    <property type="entry name" value="Mff-like_dom"/>
</dbReference>
<keyword evidence="3 9" id="KW-1000">Mitochondrion outer membrane</keyword>
<keyword evidence="6 9" id="KW-0496">Mitochondrion</keyword>
<dbReference type="Pfam" id="PF05644">
    <property type="entry name" value="Miff"/>
    <property type="match status" value="2"/>
</dbReference>
<keyword evidence="5" id="KW-0175">Coiled coil</keyword>
<dbReference type="GO" id="GO:0090314">
    <property type="term" value="P:positive regulation of protein targeting to membrane"/>
    <property type="evidence" value="ECO:0007669"/>
    <property type="project" value="UniProtKB-UniRule"/>
</dbReference>
<feature type="domain" description="Mff-like" evidence="10">
    <location>
        <begin position="1"/>
        <end position="86"/>
    </location>
</feature>
<evidence type="ECO:0000313" key="11">
    <source>
        <dbReference type="Proteomes" id="UP000095287"/>
    </source>
</evidence>
<dbReference type="WBParaSite" id="L893_g162.t1">
    <property type="protein sequence ID" value="L893_g162.t1"/>
    <property type="gene ID" value="L893_g162"/>
</dbReference>
<evidence type="ECO:0000256" key="9">
    <source>
        <dbReference type="RuleBase" id="RU368040"/>
    </source>
</evidence>
<dbReference type="GO" id="GO:0005741">
    <property type="term" value="C:mitochondrial outer membrane"/>
    <property type="evidence" value="ECO:0007669"/>
    <property type="project" value="UniProtKB-SubCell"/>
</dbReference>
<evidence type="ECO:0000256" key="2">
    <source>
        <dbReference type="ARBA" id="ARBA00022692"/>
    </source>
</evidence>
<sequence length="175" mass="19550">MEVPEHIFVPGDSRHRMGFINPSKMDGSNGFTADLMKVPERILVGGGDTHVGMDGEPQEVLLDHLSDGANPQGLANPPSQLTLNHYPDVVRYPDVVATPRELHDESMSAGSLAIDENPLRELKLMRRQLGRLSTRVYQLEDENERRKNREYGFFVSVLLAVGAFVGTLVFKKRLL</sequence>
<dbReference type="GO" id="GO:0005777">
    <property type="term" value="C:peroxisome"/>
    <property type="evidence" value="ECO:0007669"/>
    <property type="project" value="UniProtKB-SubCell"/>
</dbReference>
<evidence type="ECO:0000313" key="12">
    <source>
        <dbReference type="WBParaSite" id="L893_g162.t1"/>
    </source>
</evidence>
<protein>
    <recommendedName>
        <fullName evidence="9">Mitochondrial fission factor</fullName>
    </recommendedName>
</protein>
<name>A0A1I7YGY7_9BILA</name>
<dbReference type="GO" id="GO:0000266">
    <property type="term" value="P:mitochondrial fission"/>
    <property type="evidence" value="ECO:0007669"/>
    <property type="project" value="UniProtKB-UniRule"/>
</dbReference>
<dbReference type="InterPro" id="IPR008518">
    <property type="entry name" value="Mff/Tango-11"/>
</dbReference>
<evidence type="ECO:0000256" key="3">
    <source>
        <dbReference type="ARBA" id="ARBA00022787"/>
    </source>
</evidence>
<evidence type="ECO:0000256" key="4">
    <source>
        <dbReference type="ARBA" id="ARBA00022989"/>
    </source>
</evidence>
<keyword evidence="2 9" id="KW-0812">Transmembrane</keyword>
<keyword evidence="4 9" id="KW-1133">Transmembrane helix</keyword>
<evidence type="ECO:0000259" key="10">
    <source>
        <dbReference type="Pfam" id="PF05644"/>
    </source>
</evidence>
<dbReference type="GO" id="GO:0090141">
    <property type="term" value="P:positive regulation of mitochondrial fission"/>
    <property type="evidence" value="ECO:0007669"/>
    <property type="project" value="UniProtKB-UniRule"/>
</dbReference>
<keyword evidence="11" id="KW-1185">Reference proteome</keyword>
<evidence type="ECO:0000256" key="1">
    <source>
        <dbReference type="ARBA" id="ARBA00009806"/>
    </source>
</evidence>
<evidence type="ECO:0000256" key="5">
    <source>
        <dbReference type="ARBA" id="ARBA00023054"/>
    </source>
</evidence>
<reference evidence="12" key="1">
    <citation type="submission" date="2016-11" db="UniProtKB">
        <authorList>
            <consortium name="WormBaseParasite"/>
        </authorList>
    </citation>
    <scope>IDENTIFICATION</scope>
</reference>
<evidence type="ECO:0000256" key="8">
    <source>
        <dbReference type="ARBA" id="ARBA00023140"/>
    </source>
</evidence>
<dbReference type="Proteomes" id="UP000095287">
    <property type="component" value="Unplaced"/>
</dbReference>
<evidence type="ECO:0000256" key="6">
    <source>
        <dbReference type="ARBA" id="ARBA00023128"/>
    </source>
</evidence>
<feature type="domain" description="Mff-like" evidence="10">
    <location>
        <begin position="111"/>
        <end position="151"/>
    </location>
</feature>
<accession>A0A1I7YGY7</accession>
<dbReference type="AlphaFoldDB" id="A0A1I7YGY7"/>
<keyword evidence="7 9" id="KW-0472">Membrane</keyword>
<evidence type="ECO:0000256" key="7">
    <source>
        <dbReference type="ARBA" id="ARBA00023136"/>
    </source>
</evidence>
<feature type="transmembrane region" description="Helical" evidence="9">
    <location>
        <begin position="151"/>
        <end position="170"/>
    </location>
</feature>
<comment type="subcellular location">
    <subcellularLocation>
        <location evidence="9">Mitochondrion outer membrane</location>
        <topology evidence="9">Single-pass type IV membrane protein</topology>
    </subcellularLocation>
    <subcellularLocation>
        <location evidence="9">Peroxisome</location>
    </subcellularLocation>
</comment>
<dbReference type="PANTHER" id="PTHR16501">
    <property type="entry name" value="TRANSPORT AND GOLGI ORGANIZATION PROTEIN 11"/>
    <property type="match status" value="1"/>
</dbReference>
<proteinExistence type="inferred from homology"/>
<comment type="similarity">
    <text evidence="1 9">Belongs to the Tango11 family.</text>
</comment>
<dbReference type="PANTHER" id="PTHR16501:SF6">
    <property type="entry name" value="TRANSPORT AND GOLGI ORGANIZATION PROTEIN 11"/>
    <property type="match status" value="1"/>
</dbReference>